<dbReference type="Proteomes" id="UP000076842">
    <property type="component" value="Unassembled WGS sequence"/>
</dbReference>
<dbReference type="GO" id="GO:0005886">
    <property type="term" value="C:plasma membrane"/>
    <property type="evidence" value="ECO:0007669"/>
    <property type="project" value="TreeGrafter"/>
</dbReference>
<name>A0A165GKZ0_9BASI</name>
<dbReference type="PANTHER" id="PTHR23113">
    <property type="entry name" value="GUANINE NUCLEOTIDE EXCHANGE FACTOR"/>
    <property type="match status" value="1"/>
</dbReference>
<feature type="region of interest" description="Disordered" evidence="3">
    <location>
        <begin position="262"/>
        <end position="394"/>
    </location>
</feature>
<feature type="domain" description="Ras-GEF" evidence="4">
    <location>
        <begin position="26"/>
        <end position="301"/>
    </location>
</feature>
<dbReference type="GO" id="GO:0007265">
    <property type="term" value="P:Ras protein signal transduction"/>
    <property type="evidence" value="ECO:0007669"/>
    <property type="project" value="TreeGrafter"/>
</dbReference>
<dbReference type="SUPFAM" id="SSF48366">
    <property type="entry name" value="Ras GEF"/>
    <property type="match status" value="1"/>
</dbReference>
<sequence>MHSPTPPSSPSPITPNPNPPTLSSLPPAYIALALTLLSSQLFAAVEPRDVLARLAGLRGLGGEWRREGGVRLGEVDDVRLRGHAEGEAEPGESGKEGETTLAPEQEQRQDTLSRWVESNARLGVWASAEVLRGKSRRGRARALERLIECAEECRALSNHSSMSTLLSSLNAPPISRLMHTWALVSSHHLELLMKLRDVLPPRTDIARYSERVELPCVPPLSLFLHTTADTEGPLRLYREIKRYQSSCALYPQLLEERLAALPPPQQHQHQHGAHHSPPVSGTSTPTSPHSGASTPASPHPPQHAAHTPSPLQATGSGSQSPPQPHHHASHTHHAHHSHHAHAHLRSLSGTSTPGSLHSIPEEEGDASLSASPDSPDSRERSPSLSSASSAPAEYSPGWWGLPDTPLAPLALQHQLHQLHTPHLPPPPPPPQAGAREGSYFAYLPHVPRAPSPLRVARPWLDRWEDGVREHAYGREGGEGMTMRVPEGHVHLGPRGEGVDGEEQGQEHPHLGLETGPHGTEGPGEADGQGQRTDLSPTLMGEQQPEPPSTPPRRVRSPDTPGVLGEPGSPRTPVHSPEPYSPRTPYSPNLAGSPSPQTPRSPPAPHTPHPHPHPHPHPPPARPRLADLLHLLQTALAAVDTSQDLWELSAKAERLTREDVEMREIVMMSERAGAGWGGVGLGV</sequence>
<reference evidence="5 6" key="1">
    <citation type="journal article" date="2016" name="Mol. Biol. Evol.">
        <title>Comparative Genomics of Early-Diverging Mushroom-Forming Fungi Provides Insights into the Origins of Lignocellulose Decay Capabilities.</title>
        <authorList>
            <person name="Nagy L.G."/>
            <person name="Riley R."/>
            <person name="Tritt A."/>
            <person name="Adam C."/>
            <person name="Daum C."/>
            <person name="Floudas D."/>
            <person name="Sun H."/>
            <person name="Yadav J.S."/>
            <person name="Pangilinan J."/>
            <person name="Larsson K.H."/>
            <person name="Matsuura K."/>
            <person name="Barry K."/>
            <person name="Labutti K."/>
            <person name="Kuo R."/>
            <person name="Ohm R.A."/>
            <person name="Bhattacharya S.S."/>
            <person name="Shirouzu T."/>
            <person name="Yoshinaga Y."/>
            <person name="Martin F.M."/>
            <person name="Grigoriev I.V."/>
            <person name="Hibbett D.S."/>
        </authorList>
    </citation>
    <scope>NUCLEOTIDE SEQUENCE [LARGE SCALE GENOMIC DNA]</scope>
    <source>
        <strain evidence="5 6">HHB12733</strain>
    </source>
</reference>
<evidence type="ECO:0000259" key="4">
    <source>
        <dbReference type="PROSITE" id="PS50009"/>
    </source>
</evidence>
<accession>A0A165GKZ0</accession>
<dbReference type="PANTHER" id="PTHR23113:SF368">
    <property type="entry name" value="CELL DIVISION CONTROL PROTEIN 25"/>
    <property type="match status" value="1"/>
</dbReference>
<feature type="compositionally biased region" description="Low complexity" evidence="3">
    <location>
        <begin position="275"/>
        <end position="320"/>
    </location>
</feature>
<dbReference type="PROSITE" id="PS50009">
    <property type="entry name" value="RASGEF_CAT"/>
    <property type="match status" value="1"/>
</dbReference>
<dbReference type="InterPro" id="IPR008937">
    <property type="entry name" value="Ras-like_GEF"/>
</dbReference>
<dbReference type="EMBL" id="KV423954">
    <property type="protein sequence ID" value="KZT58202.1"/>
    <property type="molecule type" value="Genomic_DNA"/>
</dbReference>
<proteinExistence type="predicted"/>
<feature type="compositionally biased region" description="Low complexity" evidence="3">
    <location>
        <begin position="382"/>
        <end position="394"/>
    </location>
</feature>
<dbReference type="InterPro" id="IPR001895">
    <property type="entry name" value="RASGEF_cat_dom"/>
</dbReference>
<dbReference type="InterPro" id="IPR023578">
    <property type="entry name" value="Ras_GEF_dom_sf"/>
</dbReference>
<evidence type="ECO:0000256" key="3">
    <source>
        <dbReference type="SAM" id="MobiDB-lite"/>
    </source>
</evidence>
<gene>
    <name evidence="5" type="ORF">CALCODRAFT_482590</name>
</gene>
<dbReference type="InterPro" id="IPR036964">
    <property type="entry name" value="RASGEF_cat_dom_sf"/>
</dbReference>
<keyword evidence="6" id="KW-1185">Reference proteome</keyword>
<feature type="region of interest" description="Disordered" evidence="3">
    <location>
        <begin position="1"/>
        <end position="25"/>
    </location>
</feature>
<feature type="compositionally biased region" description="Pro residues" evidence="3">
    <location>
        <begin position="595"/>
        <end position="606"/>
    </location>
</feature>
<dbReference type="STRING" id="1353952.A0A165GKZ0"/>
<evidence type="ECO:0000256" key="2">
    <source>
        <dbReference type="PROSITE-ProRule" id="PRU00168"/>
    </source>
</evidence>
<evidence type="ECO:0000313" key="6">
    <source>
        <dbReference type="Proteomes" id="UP000076842"/>
    </source>
</evidence>
<dbReference type="PRINTS" id="PR01217">
    <property type="entry name" value="PRICHEXTENSN"/>
</dbReference>
<feature type="region of interest" description="Disordered" evidence="3">
    <location>
        <begin position="84"/>
        <end position="109"/>
    </location>
</feature>
<dbReference type="SMART" id="SM00147">
    <property type="entry name" value="RasGEF"/>
    <property type="match status" value="1"/>
</dbReference>
<dbReference type="Gene3D" id="1.10.840.10">
    <property type="entry name" value="Ras guanine-nucleotide exchange factors catalytic domain"/>
    <property type="match status" value="1"/>
</dbReference>
<dbReference type="AlphaFoldDB" id="A0A165GKZ0"/>
<feature type="compositionally biased region" description="Basic and acidic residues" evidence="3">
    <location>
        <begin position="84"/>
        <end position="98"/>
    </location>
</feature>
<dbReference type="GO" id="GO:0005085">
    <property type="term" value="F:guanyl-nucleotide exchange factor activity"/>
    <property type="evidence" value="ECO:0007669"/>
    <property type="project" value="UniProtKB-KW"/>
</dbReference>
<dbReference type="InParanoid" id="A0A165GKZ0"/>
<dbReference type="Pfam" id="PF00617">
    <property type="entry name" value="RasGEF"/>
    <property type="match status" value="1"/>
</dbReference>
<evidence type="ECO:0000313" key="5">
    <source>
        <dbReference type="EMBL" id="KZT58202.1"/>
    </source>
</evidence>
<evidence type="ECO:0000256" key="1">
    <source>
        <dbReference type="ARBA" id="ARBA00022658"/>
    </source>
</evidence>
<protein>
    <submittedName>
        <fullName evidence="5">Ras GEF</fullName>
    </submittedName>
</protein>
<keyword evidence="1 2" id="KW-0344">Guanine-nucleotide releasing factor</keyword>
<dbReference type="OrthoDB" id="10672904at2759"/>
<feature type="compositionally biased region" description="Basic residues" evidence="3">
    <location>
        <begin position="324"/>
        <end position="344"/>
    </location>
</feature>
<feature type="compositionally biased region" description="Pro residues" evidence="3">
    <location>
        <begin position="1"/>
        <end position="20"/>
    </location>
</feature>
<organism evidence="5 6">
    <name type="scientific">Calocera cornea HHB12733</name>
    <dbReference type="NCBI Taxonomy" id="1353952"/>
    <lineage>
        <taxon>Eukaryota</taxon>
        <taxon>Fungi</taxon>
        <taxon>Dikarya</taxon>
        <taxon>Basidiomycota</taxon>
        <taxon>Agaricomycotina</taxon>
        <taxon>Dacrymycetes</taxon>
        <taxon>Dacrymycetales</taxon>
        <taxon>Dacrymycetaceae</taxon>
        <taxon>Calocera</taxon>
    </lineage>
</organism>
<feature type="region of interest" description="Disordered" evidence="3">
    <location>
        <begin position="473"/>
        <end position="622"/>
    </location>
</feature>